<protein>
    <recommendedName>
        <fullName evidence="1">DUF5675 domain-containing protein</fullName>
    </recommendedName>
</protein>
<name>A0ABR7Y2V5_9SPHI</name>
<dbReference type="Pfam" id="PF18925">
    <property type="entry name" value="DUF5675"/>
    <property type="match status" value="1"/>
</dbReference>
<gene>
    <name evidence="2" type="ORF">H8B17_08625</name>
</gene>
<dbReference type="Proteomes" id="UP000606494">
    <property type="component" value="Unassembled WGS sequence"/>
</dbReference>
<accession>A0ABR7Y2V5</accession>
<keyword evidence="3" id="KW-1185">Reference proteome</keyword>
<evidence type="ECO:0000313" key="3">
    <source>
        <dbReference type="Proteomes" id="UP000606494"/>
    </source>
</evidence>
<dbReference type="InterPro" id="IPR043732">
    <property type="entry name" value="DUF5675"/>
</dbReference>
<organism evidence="2 3">
    <name type="scientific">Sphingobacterium arenae</name>
    <dbReference type="NCBI Taxonomy" id="1280598"/>
    <lineage>
        <taxon>Bacteria</taxon>
        <taxon>Pseudomonadati</taxon>
        <taxon>Bacteroidota</taxon>
        <taxon>Sphingobacteriia</taxon>
        <taxon>Sphingobacteriales</taxon>
        <taxon>Sphingobacteriaceae</taxon>
        <taxon>Sphingobacterium</taxon>
    </lineage>
</organism>
<dbReference type="EMBL" id="JACNYK010000002">
    <property type="protein sequence ID" value="MBD1425643.1"/>
    <property type="molecule type" value="Genomic_DNA"/>
</dbReference>
<evidence type="ECO:0000259" key="1">
    <source>
        <dbReference type="Pfam" id="PF18925"/>
    </source>
</evidence>
<sequence length="162" mass="18675">MEIHVKRVRQGENSTLSVLYIDGEHICYVLEDSVRAEKIKGSTAIPAGRYKLAFRSYGGMHGRYHRLFPDFHRGMIQLMDVPNFSYIYIHMGNNFADTAGCLLVGKTKKYFKKSHELEIRQSRKAYIPLYKRLAAMMEKGDVFVKIHELSSCGMNLVHAERT</sequence>
<proteinExistence type="predicted"/>
<dbReference type="RefSeq" id="WP_190308792.1">
    <property type="nucleotide sequence ID" value="NZ_JACNYK010000002.1"/>
</dbReference>
<comment type="caution">
    <text evidence="2">The sequence shown here is derived from an EMBL/GenBank/DDBJ whole genome shotgun (WGS) entry which is preliminary data.</text>
</comment>
<feature type="domain" description="DUF5675" evidence="1">
    <location>
        <begin position="5"/>
        <end position="133"/>
    </location>
</feature>
<reference evidence="2 3" key="1">
    <citation type="submission" date="2020-08" db="EMBL/GenBank/DDBJ databases">
        <title>Sphingobacterium sp. DN00404 isolated from aquaculture water.</title>
        <authorList>
            <person name="Zhang M."/>
        </authorList>
    </citation>
    <scope>NUCLEOTIDE SEQUENCE [LARGE SCALE GENOMIC DNA]</scope>
    <source>
        <strain evidence="2 3">KCTC 32294</strain>
    </source>
</reference>
<evidence type="ECO:0000313" key="2">
    <source>
        <dbReference type="EMBL" id="MBD1425643.1"/>
    </source>
</evidence>